<comment type="caution">
    <text evidence="10">The sequence shown here is derived from an EMBL/GenBank/DDBJ whole genome shotgun (WGS) entry which is preliminary data.</text>
</comment>
<evidence type="ECO:0000256" key="1">
    <source>
        <dbReference type="ARBA" id="ARBA00022516"/>
    </source>
</evidence>
<evidence type="ECO:0000256" key="8">
    <source>
        <dbReference type="SAM" id="Coils"/>
    </source>
</evidence>
<evidence type="ECO:0000313" key="10">
    <source>
        <dbReference type="EMBL" id="OJX57141.1"/>
    </source>
</evidence>
<keyword evidence="1 7" id="KW-0444">Lipid biosynthesis</keyword>
<dbReference type="InterPro" id="IPR007691">
    <property type="entry name" value="LpxD"/>
</dbReference>
<dbReference type="Pfam" id="PF04613">
    <property type="entry name" value="LpxD"/>
    <property type="match status" value="1"/>
</dbReference>
<dbReference type="PANTHER" id="PTHR43378">
    <property type="entry name" value="UDP-3-O-ACYLGLUCOSAMINE N-ACYLTRANSFERASE"/>
    <property type="match status" value="1"/>
</dbReference>
<evidence type="ECO:0000256" key="7">
    <source>
        <dbReference type="HAMAP-Rule" id="MF_00523"/>
    </source>
</evidence>
<feature type="active site" description="Proton acceptor" evidence="7">
    <location>
        <position position="249"/>
    </location>
</feature>
<dbReference type="PANTHER" id="PTHR43378:SF2">
    <property type="entry name" value="UDP-3-O-ACYLGLUCOSAMINE N-ACYLTRANSFERASE 1, MITOCHONDRIAL-RELATED"/>
    <property type="match status" value="1"/>
</dbReference>
<accession>A0A1M3KXF7</accession>
<keyword evidence="5 7" id="KW-0443">Lipid metabolism</keyword>
<dbReference type="HAMAP" id="MF_00523">
    <property type="entry name" value="LpxD"/>
    <property type="match status" value="1"/>
</dbReference>
<dbReference type="GO" id="GO:0016020">
    <property type="term" value="C:membrane"/>
    <property type="evidence" value="ECO:0007669"/>
    <property type="project" value="GOC"/>
</dbReference>
<dbReference type="Gene3D" id="3.40.1390.10">
    <property type="entry name" value="MurE/MurF, N-terminal domain"/>
    <property type="match status" value="1"/>
</dbReference>
<comment type="catalytic activity">
    <reaction evidence="7">
        <text>a UDP-3-O-[(3R)-3-hydroxyacyl]-alpha-D-glucosamine + a (3R)-hydroxyacyl-[ACP] = a UDP-2-N,3-O-bis[(3R)-3-hydroxyacyl]-alpha-D-glucosamine + holo-[ACP] + H(+)</text>
        <dbReference type="Rhea" id="RHEA:53836"/>
        <dbReference type="Rhea" id="RHEA-COMP:9685"/>
        <dbReference type="Rhea" id="RHEA-COMP:9945"/>
        <dbReference type="ChEBI" id="CHEBI:15378"/>
        <dbReference type="ChEBI" id="CHEBI:64479"/>
        <dbReference type="ChEBI" id="CHEBI:78827"/>
        <dbReference type="ChEBI" id="CHEBI:137740"/>
        <dbReference type="ChEBI" id="CHEBI:137748"/>
        <dbReference type="EC" id="2.3.1.191"/>
    </reaction>
</comment>
<dbReference type="InterPro" id="IPR020573">
    <property type="entry name" value="UDP_GlcNAc_AcTrfase_non-rep"/>
</dbReference>
<evidence type="ECO:0000256" key="4">
    <source>
        <dbReference type="ARBA" id="ARBA00022737"/>
    </source>
</evidence>
<dbReference type="SUPFAM" id="SSF51161">
    <property type="entry name" value="Trimeric LpxA-like enzymes"/>
    <property type="match status" value="1"/>
</dbReference>
<dbReference type="EMBL" id="MKVH01000024">
    <property type="protein sequence ID" value="OJX57141.1"/>
    <property type="molecule type" value="Genomic_DNA"/>
</dbReference>
<dbReference type="GO" id="GO:0016410">
    <property type="term" value="F:N-acyltransferase activity"/>
    <property type="evidence" value="ECO:0007669"/>
    <property type="project" value="InterPro"/>
</dbReference>
<keyword evidence="8" id="KW-0175">Coiled coil</keyword>
<protein>
    <recommendedName>
        <fullName evidence="7">UDP-3-O-acylglucosamine N-acyltransferase</fullName>
        <ecNumber evidence="7">2.3.1.191</ecNumber>
    </recommendedName>
</protein>
<dbReference type="Pfam" id="PF00132">
    <property type="entry name" value="Hexapep"/>
    <property type="match status" value="1"/>
</dbReference>
<comment type="subunit">
    <text evidence="7">Homotrimer.</text>
</comment>
<dbReference type="NCBIfam" id="TIGR01853">
    <property type="entry name" value="lipid_A_lpxD"/>
    <property type="match status" value="1"/>
</dbReference>
<comment type="pathway">
    <text evidence="7">Bacterial outer membrane biogenesis; LPS lipid A biosynthesis.</text>
</comment>
<keyword evidence="6 7" id="KW-0012">Acyltransferase</keyword>
<feature type="domain" description="UDP-3-O-[3-hydroxymyristoyl] glucosamine N-acyltransferase non-repeat region" evidence="9">
    <location>
        <begin position="29"/>
        <end position="97"/>
    </location>
</feature>
<gene>
    <name evidence="7" type="primary">lpxD</name>
    <name evidence="10" type="ORF">BGO89_11610</name>
</gene>
<dbReference type="InterPro" id="IPR011004">
    <property type="entry name" value="Trimer_LpxA-like_sf"/>
</dbReference>
<organism evidence="10 11">
    <name type="scientific">Candidatus Kapaibacterium thiocyanatum</name>
    <dbReference type="NCBI Taxonomy" id="1895771"/>
    <lineage>
        <taxon>Bacteria</taxon>
        <taxon>Pseudomonadati</taxon>
        <taxon>Candidatus Kapaibacteriota</taxon>
        <taxon>Candidatus Kapaibacteriia</taxon>
        <taxon>Candidatus Kapaibacteriales</taxon>
        <taxon>Candidatus Kapaibacteriaceae</taxon>
        <taxon>Candidatus Kapaibacterium</taxon>
    </lineage>
</organism>
<dbReference type="EC" id="2.3.1.191" evidence="7"/>
<comment type="similarity">
    <text evidence="7">Belongs to the transferase hexapeptide repeat family. LpxD subfamily.</text>
</comment>
<evidence type="ECO:0000256" key="5">
    <source>
        <dbReference type="ARBA" id="ARBA00023098"/>
    </source>
</evidence>
<dbReference type="Proteomes" id="UP000184233">
    <property type="component" value="Unassembled WGS sequence"/>
</dbReference>
<evidence type="ECO:0000259" key="9">
    <source>
        <dbReference type="Pfam" id="PF04613"/>
    </source>
</evidence>
<dbReference type="GO" id="GO:0103118">
    <property type="term" value="F:UDP-3-O-[(3R)-3-hydroxyacyl]-glucosamine N-acyltransferase activity"/>
    <property type="evidence" value="ECO:0007669"/>
    <property type="project" value="UniProtKB-EC"/>
</dbReference>
<dbReference type="NCBIfam" id="NF002060">
    <property type="entry name" value="PRK00892.1"/>
    <property type="match status" value="1"/>
</dbReference>
<dbReference type="InterPro" id="IPR001451">
    <property type="entry name" value="Hexapep"/>
</dbReference>
<sequence>MNSDSTLRGFSVRQLSDMVGGDVQGDGTVHITGINRIEFARQGELTFVASEKYVKFLSLTQASCVIVSKDLASYVPAGRTIILADDAYRAFVIVMQHFFPPLRMEEGLRHPAASIHPSARVHPTASVGAGCVVSEGCDVGPNVQMFANVVLYPGTRVGDGTIIHANVVCAAGTRIGAHCIVHAGAIIGCDGFGFLENTDGSYEKIPQVGIVEVGDHVEIGANTTIDRAAVGKTLIGNGVKLDNLVHIAHGVTVGDNTAIAAQAGISGSTRLGERNRIAGQVGVVGHISTANDVVIEAQSGVSKSITTSGAYFGSPAKEHKTAIRMEAALRQLPQLLQEFRELQRRVEELTSGGTNE</sequence>
<keyword evidence="3 7" id="KW-0808">Transferase</keyword>
<dbReference type="GO" id="GO:0009245">
    <property type="term" value="P:lipid A biosynthetic process"/>
    <property type="evidence" value="ECO:0007669"/>
    <property type="project" value="UniProtKB-UniRule"/>
</dbReference>
<dbReference type="UniPathway" id="UPA00973"/>
<dbReference type="CDD" id="cd03352">
    <property type="entry name" value="LbH_LpxD"/>
    <property type="match status" value="1"/>
</dbReference>
<comment type="function">
    <text evidence="7">Catalyzes the N-acylation of UDP-3-O-acylglucosamine using 3-hydroxyacyl-ACP as the acyl donor. Is involved in the biosynthesis of lipid A, a phosphorylated glycolipid that anchors the lipopolysaccharide to the outer membrane of the cell.</text>
</comment>
<reference evidence="10 11" key="1">
    <citation type="submission" date="2016-09" db="EMBL/GenBank/DDBJ databases">
        <title>Genome-resolved meta-omics ties microbial dynamics to process performance in biotechnology for thiocyanate degradation.</title>
        <authorList>
            <person name="Kantor R.S."/>
            <person name="Huddy R.J."/>
            <person name="Iyer R."/>
            <person name="Thomas B.C."/>
            <person name="Brown C.T."/>
            <person name="Anantharaman K."/>
            <person name="Tringe S."/>
            <person name="Hettich R.L."/>
            <person name="Harrison S.T."/>
            <person name="Banfield J.F."/>
        </authorList>
    </citation>
    <scope>NUCLEOTIDE SEQUENCE [LARGE SCALE GENOMIC DNA]</scope>
    <source>
        <strain evidence="10">59-99</strain>
    </source>
</reference>
<dbReference type="STRING" id="1895771.BGO89_11610"/>
<keyword evidence="4 7" id="KW-0677">Repeat</keyword>
<evidence type="ECO:0000256" key="2">
    <source>
        <dbReference type="ARBA" id="ARBA00022556"/>
    </source>
</evidence>
<evidence type="ECO:0000256" key="3">
    <source>
        <dbReference type="ARBA" id="ARBA00022679"/>
    </source>
</evidence>
<name>A0A1M3KXF7_9BACT</name>
<evidence type="ECO:0000256" key="6">
    <source>
        <dbReference type="ARBA" id="ARBA00023315"/>
    </source>
</evidence>
<dbReference type="Gene3D" id="2.160.10.10">
    <property type="entry name" value="Hexapeptide repeat proteins"/>
    <property type="match status" value="1"/>
</dbReference>
<proteinExistence type="inferred from homology"/>
<evidence type="ECO:0000313" key="11">
    <source>
        <dbReference type="Proteomes" id="UP000184233"/>
    </source>
</evidence>
<feature type="coiled-coil region" evidence="8">
    <location>
        <begin position="325"/>
        <end position="352"/>
    </location>
</feature>
<keyword evidence="2 7" id="KW-0441">Lipid A biosynthesis</keyword>
<dbReference type="AlphaFoldDB" id="A0A1M3KXF7"/>